<proteinExistence type="predicted"/>
<keyword evidence="2" id="KW-1185">Reference proteome</keyword>
<reference evidence="1" key="1">
    <citation type="submission" date="2021-06" db="EMBL/GenBank/DDBJ databases">
        <authorList>
            <person name="Kallberg Y."/>
            <person name="Tangrot J."/>
            <person name="Rosling A."/>
        </authorList>
    </citation>
    <scope>NUCLEOTIDE SEQUENCE</scope>
    <source>
        <strain evidence="1">UK204</strain>
    </source>
</reference>
<evidence type="ECO:0000313" key="1">
    <source>
        <dbReference type="EMBL" id="CAG8730577.1"/>
    </source>
</evidence>
<sequence>MYLKLRLPLSRCKPENKSSSRETTFCENWATMNTIHESLKANARGTYNCERFLLVLDDDANARTMKKI</sequence>
<protein>
    <submittedName>
        <fullName evidence="1">12591_t:CDS:1</fullName>
    </submittedName>
</protein>
<dbReference type="Proteomes" id="UP000789570">
    <property type="component" value="Unassembled WGS sequence"/>
</dbReference>
<dbReference type="AlphaFoldDB" id="A0A9N9ID61"/>
<name>A0A9N9ID61_9GLOM</name>
<gene>
    <name evidence="1" type="ORF">FCALED_LOCUS14959</name>
</gene>
<evidence type="ECO:0000313" key="2">
    <source>
        <dbReference type="Proteomes" id="UP000789570"/>
    </source>
</evidence>
<dbReference type="EMBL" id="CAJVPQ010012175">
    <property type="protein sequence ID" value="CAG8730577.1"/>
    <property type="molecule type" value="Genomic_DNA"/>
</dbReference>
<organism evidence="1 2">
    <name type="scientific">Funneliformis caledonium</name>
    <dbReference type="NCBI Taxonomy" id="1117310"/>
    <lineage>
        <taxon>Eukaryota</taxon>
        <taxon>Fungi</taxon>
        <taxon>Fungi incertae sedis</taxon>
        <taxon>Mucoromycota</taxon>
        <taxon>Glomeromycotina</taxon>
        <taxon>Glomeromycetes</taxon>
        <taxon>Glomerales</taxon>
        <taxon>Glomeraceae</taxon>
        <taxon>Funneliformis</taxon>
    </lineage>
</organism>
<accession>A0A9N9ID61</accession>
<comment type="caution">
    <text evidence="1">The sequence shown here is derived from an EMBL/GenBank/DDBJ whole genome shotgun (WGS) entry which is preliminary data.</text>
</comment>